<dbReference type="AlphaFoldDB" id="A0A7J5AQ65"/>
<gene>
    <name evidence="2" type="ORF">F7018_05320</name>
</gene>
<dbReference type="PANTHER" id="PTHR30543">
    <property type="entry name" value="CHROMATE REDUCTASE"/>
    <property type="match status" value="1"/>
</dbReference>
<evidence type="ECO:0000313" key="2">
    <source>
        <dbReference type="EMBL" id="KAB1159730.1"/>
    </source>
</evidence>
<protein>
    <submittedName>
        <fullName evidence="2">NAD(P)H-dependent oxidoreductase</fullName>
    </submittedName>
</protein>
<evidence type="ECO:0000259" key="1">
    <source>
        <dbReference type="Pfam" id="PF03358"/>
    </source>
</evidence>
<keyword evidence="3" id="KW-1185">Reference proteome</keyword>
<dbReference type="OrthoDB" id="5767802at2"/>
<proteinExistence type="predicted"/>
<dbReference type="RefSeq" id="WP_150898976.1">
    <property type="nucleotide sequence ID" value="NZ_WAAU01000008.1"/>
</dbReference>
<dbReference type="Proteomes" id="UP000467305">
    <property type="component" value="Unassembled WGS sequence"/>
</dbReference>
<feature type="domain" description="NADPH-dependent FMN reductase-like" evidence="1">
    <location>
        <begin position="3"/>
        <end position="141"/>
    </location>
</feature>
<organism evidence="2 3">
    <name type="scientific">Tenacibaculum aiptasiae</name>
    <dbReference type="NCBI Taxonomy" id="426481"/>
    <lineage>
        <taxon>Bacteria</taxon>
        <taxon>Pseudomonadati</taxon>
        <taxon>Bacteroidota</taxon>
        <taxon>Flavobacteriia</taxon>
        <taxon>Flavobacteriales</taxon>
        <taxon>Flavobacteriaceae</taxon>
        <taxon>Tenacibaculum</taxon>
    </lineage>
</organism>
<dbReference type="GO" id="GO:0005829">
    <property type="term" value="C:cytosol"/>
    <property type="evidence" value="ECO:0007669"/>
    <property type="project" value="TreeGrafter"/>
</dbReference>
<evidence type="ECO:0000313" key="3">
    <source>
        <dbReference type="Proteomes" id="UP000467305"/>
    </source>
</evidence>
<accession>A0A7J5AQ65</accession>
<dbReference type="EMBL" id="WAAU01000008">
    <property type="protein sequence ID" value="KAB1159730.1"/>
    <property type="molecule type" value="Genomic_DNA"/>
</dbReference>
<dbReference type="Pfam" id="PF03358">
    <property type="entry name" value="FMN_red"/>
    <property type="match status" value="1"/>
</dbReference>
<sequence>MKKIAAFAGSTSTTSINKQLATYAASQLENVSFDVLDLNDYTTPVFSEDIERDEEYPEGAAKFNEALDKYDGFIVSLAEHNGSYSAAFKNIFDWASRKDRKVFRDKPVLVMAASPGGRGGAGVLASALGTFPHMGANVASNFSLPVFYDNFKEGSIVNEELNNKLKEAVTTFENVV</sequence>
<dbReference type="Gene3D" id="3.40.50.360">
    <property type="match status" value="1"/>
</dbReference>
<comment type="caution">
    <text evidence="2">The sequence shown here is derived from an EMBL/GenBank/DDBJ whole genome shotgun (WGS) entry which is preliminary data.</text>
</comment>
<dbReference type="PANTHER" id="PTHR30543:SF21">
    <property type="entry name" value="NAD(P)H-DEPENDENT FMN REDUCTASE LOT6"/>
    <property type="match status" value="1"/>
</dbReference>
<reference evidence="2 3" key="1">
    <citation type="submission" date="2019-09" db="EMBL/GenBank/DDBJ databases">
        <authorList>
            <person name="Cao W.R."/>
        </authorList>
    </citation>
    <scope>NUCLEOTIDE SEQUENCE [LARGE SCALE GENOMIC DNA]</scope>
    <source>
        <strain evidence="3">a4</strain>
    </source>
</reference>
<dbReference type="InterPro" id="IPR005025">
    <property type="entry name" value="FMN_Rdtase-like_dom"/>
</dbReference>
<name>A0A7J5AQ65_9FLAO</name>
<dbReference type="GO" id="GO:0016491">
    <property type="term" value="F:oxidoreductase activity"/>
    <property type="evidence" value="ECO:0007669"/>
    <property type="project" value="InterPro"/>
</dbReference>
<dbReference type="InterPro" id="IPR029039">
    <property type="entry name" value="Flavoprotein-like_sf"/>
</dbReference>
<dbReference type="GO" id="GO:0010181">
    <property type="term" value="F:FMN binding"/>
    <property type="evidence" value="ECO:0007669"/>
    <property type="project" value="TreeGrafter"/>
</dbReference>
<dbReference type="InterPro" id="IPR050712">
    <property type="entry name" value="NAD(P)H-dep_reductase"/>
</dbReference>
<dbReference type="SUPFAM" id="SSF52218">
    <property type="entry name" value="Flavoproteins"/>
    <property type="match status" value="1"/>
</dbReference>